<gene>
    <name evidence="6" type="ORF">BSAL_03730</name>
</gene>
<evidence type="ECO:0000256" key="1">
    <source>
        <dbReference type="ARBA" id="ARBA00004141"/>
    </source>
</evidence>
<evidence type="ECO:0000256" key="5">
    <source>
        <dbReference type="SAM" id="Phobius"/>
    </source>
</evidence>
<sequence>MDPSAKIFAMSMTSLNSMFMMYHYNSYANNPVMLRTNKPLIMRDVFLTKCTSMFPNPLSSIYTTSWFDALTSSAMHWLCAMPVVNIIGWRMGLVVYFGSGAMSSFAYLFQHQINPTKRKTKYDCACSSNGALAGLCTLSLLLPKCYIPTSKNVHAAPLALLWWGKCLFDEYYLSRRGEVGQIQVTNSGSIGGIFFGLMFASLFLRTKVDLSAMRAFYRNLGQSR</sequence>
<accession>A0A0S4INS6</accession>
<comment type="subcellular location">
    <subcellularLocation>
        <location evidence="1">Membrane</location>
        <topology evidence="1">Multi-pass membrane protein</topology>
    </subcellularLocation>
</comment>
<dbReference type="OrthoDB" id="276526at2759"/>
<keyword evidence="4 5" id="KW-0472">Membrane</keyword>
<reference evidence="7" key="1">
    <citation type="submission" date="2015-09" db="EMBL/GenBank/DDBJ databases">
        <authorList>
            <consortium name="Pathogen Informatics"/>
        </authorList>
    </citation>
    <scope>NUCLEOTIDE SEQUENCE [LARGE SCALE GENOMIC DNA]</scope>
    <source>
        <strain evidence="7">Lake Konstanz</strain>
    </source>
</reference>
<keyword evidence="3 5" id="KW-1133">Transmembrane helix</keyword>
<dbReference type="GO" id="GO:0016020">
    <property type="term" value="C:membrane"/>
    <property type="evidence" value="ECO:0007669"/>
    <property type="project" value="UniProtKB-SubCell"/>
</dbReference>
<feature type="transmembrane region" description="Helical" evidence="5">
    <location>
        <begin position="7"/>
        <end position="24"/>
    </location>
</feature>
<proteinExistence type="predicted"/>
<dbReference type="InterPro" id="IPR035952">
    <property type="entry name" value="Rhomboid-like_sf"/>
</dbReference>
<keyword evidence="7" id="KW-1185">Reference proteome</keyword>
<keyword evidence="2 5" id="KW-0812">Transmembrane</keyword>
<dbReference type="Proteomes" id="UP000051952">
    <property type="component" value="Unassembled WGS sequence"/>
</dbReference>
<feature type="transmembrane region" description="Helical" evidence="5">
    <location>
        <begin position="184"/>
        <end position="204"/>
    </location>
</feature>
<dbReference type="AlphaFoldDB" id="A0A0S4INS6"/>
<evidence type="ECO:0000313" key="6">
    <source>
        <dbReference type="EMBL" id="CUE85939.1"/>
    </source>
</evidence>
<dbReference type="EMBL" id="CYKH01000204">
    <property type="protein sequence ID" value="CUE85939.1"/>
    <property type="molecule type" value="Genomic_DNA"/>
</dbReference>
<dbReference type="Gene3D" id="1.20.1540.10">
    <property type="entry name" value="Rhomboid-like"/>
    <property type="match status" value="1"/>
</dbReference>
<dbReference type="SUPFAM" id="SSF144091">
    <property type="entry name" value="Rhomboid-like"/>
    <property type="match status" value="1"/>
</dbReference>
<evidence type="ECO:0000256" key="3">
    <source>
        <dbReference type="ARBA" id="ARBA00022989"/>
    </source>
</evidence>
<organism evidence="6 7">
    <name type="scientific">Bodo saltans</name>
    <name type="common">Flagellated protozoan</name>
    <dbReference type="NCBI Taxonomy" id="75058"/>
    <lineage>
        <taxon>Eukaryota</taxon>
        <taxon>Discoba</taxon>
        <taxon>Euglenozoa</taxon>
        <taxon>Kinetoplastea</taxon>
        <taxon>Metakinetoplastina</taxon>
        <taxon>Eubodonida</taxon>
        <taxon>Bodonidae</taxon>
        <taxon>Bodo</taxon>
    </lineage>
</organism>
<dbReference type="OMA" id="VNCVMAW"/>
<evidence type="ECO:0000256" key="2">
    <source>
        <dbReference type="ARBA" id="ARBA00022692"/>
    </source>
</evidence>
<feature type="transmembrane region" description="Helical" evidence="5">
    <location>
        <begin position="87"/>
        <end position="109"/>
    </location>
</feature>
<evidence type="ECO:0000256" key="4">
    <source>
        <dbReference type="ARBA" id="ARBA00023136"/>
    </source>
</evidence>
<name>A0A0S4INS6_BODSA</name>
<protein>
    <submittedName>
        <fullName evidence="6">Transmembrane protein, putative</fullName>
    </submittedName>
</protein>
<dbReference type="VEuPathDB" id="TriTrypDB:BSAL_03730"/>
<evidence type="ECO:0000313" key="7">
    <source>
        <dbReference type="Proteomes" id="UP000051952"/>
    </source>
</evidence>